<dbReference type="AlphaFoldDB" id="A0ABD2NRN8"/>
<evidence type="ECO:0000259" key="1">
    <source>
        <dbReference type="Pfam" id="PF20179"/>
    </source>
</evidence>
<dbReference type="Pfam" id="PF20179">
    <property type="entry name" value="MSS51_C"/>
    <property type="match status" value="1"/>
</dbReference>
<proteinExistence type="predicted"/>
<protein>
    <recommendedName>
        <fullName evidence="1">Mitochondrial splicing suppressor 51-like C-terminal domain-containing protein</fullName>
    </recommendedName>
</protein>
<sequence length="155" mass="17867">MDKNLKYCKFIFVGPDSELISPTQIDDNKKIKIECFKGYYHNIVGKIDKADIIVALNSGLHEFDSSSSDTWDKSLSKLVNKNAPLLLTAYTKNELEEDVKRLQFFHIKTIVNIQKNPFSNVRPIRDWDSRDNSPFYVNGYITIIAANKYVCKIDL</sequence>
<accession>A0ABD2NRN8</accession>
<dbReference type="PANTHER" id="PTHR28069">
    <property type="entry name" value="GH20023P"/>
    <property type="match status" value="1"/>
</dbReference>
<dbReference type="PANTHER" id="PTHR28069:SF2">
    <property type="entry name" value="GH20023P"/>
    <property type="match status" value="1"/>
</dbReference>
<evidence type="ECO:0000313" key="3">
    <source>
        <dbReference type="Proteomes" id="UP001516400"/>
    </source>
</evidence>
<comment type="caution">
    <text evidence="2">The sequence shown here is derived from an EMBL/GenBank/DDBJ whole genome shotgun (WGS) entry which is preliminary data.</text>
</comment>
<dbReference type="Proteomes" id="UP001516400">
    <property type="component" value="Unassembled WGS sequence"/>
</dbReference>
<evidence type="ECO:0000313" key="2">
    <source>
        <dbReference type="EMBL" id="KAL3281051.1"/>
    </source>
</evidence>
<feature type="domain" description="Mitochondrial splicing suppressor 51-like C-terminal" evidence="1">
    <location>
        <begin position="11"/>
        <end position="127"/>
    </location>
</feature>
<name>A0ABD2NRN8_9CUCU</name>
<reference evidence="2 3" key="1">
    <citation type="journal article" date="2021" name="BMC Biol.">
        <title>Horizontally acquired antibacterial genes associated with adaptive radiation of ladybird beetles.</title>
        <authorList>
            <person name="Li H.S."/>
            <person name="Tang X.F."/>
            <person name="Huang Y.H."/>
            <person name="Xu Z.Y."/>
            <person name="Chen M.L."/>
            <person name="Du X.Y."/>
            <person name="Qiu B.Y."/>
            <person name="Chen P.T."/>
            <person name="Zhang W."/>
            <person name="Slipinski A."/>
            <person name="Escalona H.E."/>
            <person name="Waterhouse R.M."/>
            <person name="Zwick A."/>
            <person name="Pang H."/>
        </authorList>
    </citation>
    <scope>NUCLEOTIDE SEQUENCE [LARGE SCALE GENOMIC DNA]</scope>
    <source>
        <strain evidence="2">SYSU2018</strain>
    </source>
</reference>
<keyword evidence="3" id="KW-1185">Reference proteome</keyword>
<gene>
    <name evidence="2" type="ORF">HHI36_004275</name>
</gene>
<dbReference type="InterPro" id="IPR046824">
    <property type="entry name" value="Mss51-like_C"/>
</dbReference>
<dbReference type="EMBL" id="JABFTP020000144">
    <property type="protein sequence ID" value="KAL3281051.1"/>
    <property type="molecule type" value="Genomic_DNA"/>
</dbReference>
<organism evidence="2 3">
    <name type="scientific">Cryptolaemus montrouzieri</name>
    <dbReference type="NCBI Taxonomy" id="559131"/>
    <lineage>
        <taxon>Eukaryota</taxon>
        <taxon>Metazoa</taxon>
        <taxon>Ecdysozoa</taxon>
        <taxon>Arthropoda</taxon>
        <taxon>Hexapoda</taxon>
        <taxon>Insecta</taxon>
        <taxon>Pterygota</taxon>
        <taxon>Neoptera</taxon>
        <taxon>Endopterygota</taxon>
        <taxon>Coleoptera</taxon>
        <taxon>Polyphaga</taxon>
        <taxon>Cucujiformia</taxon>
        <taxon>Coccinelloidea</taxon>
        <taxon>Coccinellidae</taxon>
        <taxon>Scymninae</taxon>
        <taxon>Scymnini</taxon>
        <taxon>Cryptolaemus</taxon>
    </lineage>
</organism>